<sequence>MLPHFMDTYGVVGRELQHPNYMRSGMLLRRRTYRGFASISSGLVMTLGSGLQGSWQASTLPYEPSSCASTPPNTPSNPHPFPSPLSLRLPAPSVRHRLPRPRILLCASCLGQSSPRARRSSTSTLPLVPTTLPPPSASLPSVSPSVLPLSRILPLPSPDPPPSSSVLPFA</sequence>
<feature type="compositionally biased region" description="Low complexity" evidence="1">
    <location>
        <begin position="120"/>
        <end position="130"/>
    </location>
</feature>
<dbReference type="AlphaFoldDB" id="A0A5C2S1L0"/>
<feature type="region of interest" description="Disordered" evidence="1">
    <location>
        <begin position="62"/>
        <end position="85"/>
    </location>
</feature>
<evidence type="ECO:0000313" key="2">
    <source>
        <dbReference type="EMBL" id="RPD57322.1"/>
    </source>
</evidence>
<keyword evidence="3" id="KW-1185">Reference proteome</keyword>
<gene>
    <name evidence="2" type="ORF">L227DRAFT_228734</name>
</gene>
<dbReference type="EMBL" id="ML122281">
    <property type="protein sequence ID" value="RPD57322.1"/>
    <property type="molecule type" value="Genomic_DNA"/>
</dbReference>
<protein>
    <submittedName>
        <fullName evidence="2">Uncharacterized protein</fullName>
    </submittedName>
</protein>
<proteinExistence type="predicted"/>
<evidence type="ECO:0000313" key="3">
    <source>
        <dbReference type="Proteomes" id="UP000313359"/>
    </source>
</evidence>
<accession>A0A5C2S1L0</accession>
<name>A0A5C2S1L0_9APHY</name>
<organism evidence="2 3">
    <name type="scientific">Lentinus tigrinus ALCF2SS1-6</name>
    <dbReference type="NCBI Taxonomy" id="1328759"/>
    <lineage>
        <taxon>Eukaryota</taxon>
        <taxon>Fungi</taxon>
        <taxon>Dikarya</taxon>
        <taxon>Basidiomycota</taxon>
        <taxon>Agaricomycotina</taxon>
        <taxon>Agaricomycetes</taxon>
        <taxon>Polyporales</taxon>
        <taxon>Polyporaceae</taxon>
        <taxon>Lentinus</taxon>
    </lineage>
</organism>
<evidence type="ECO:0000256" key="1">
    <source>
        <dbReference type="SAM" id="MobiDB-lite"/>
    </source>
</evidence>
<reference evidence="2" key="1">
    <citation type="journal article" date="2018" name="Genome Biol. Evol.">
        <title>Genomics and development of Lentinus tigrinus, a white-rot wood-decaying mushroom with dimorphic fruiting bodies.</title>
        <authorList>
            <person name="Wu B."/>
            <person name="Xu Z."/>
            <person name="Knudson A."/>
            <person name="Carlson A."/>
            <person name="Chen N."/>
            <person name="Kovaka S."/>
            <person name="LaButti K."/>
            <person name="Lipzen A."/>
            <person name="Pennachio C."/>
            <person name="Riley R."/>
            <person name="Schakwitz W."/>
            <person name="Umezawa K."/>
            <person name="Ohm R.A."/>
            <person name="Grigoriev I.V."/>
            <person name="Nagy L.G."/>
            <person name="Gibbons J."/>
            <person name="Hibbett D."/>
        </authorList>
    </citation>
    <scope>NUCLEOTIDE SEQUENCE [LARGE SCALE GENOMIC DNA]</scope>
    <source>
        <strain evidence="2">ALCF2SS1-6</strain>
    </source>
</reference>
<feature type="compositionally biased region" description="Pro residues" evidence="1">
    <location>
        <begin position="72"/>
        <end position="83"/>
    </location>
</feature>
<feature type="compositionally biased region" description="Low complexity" evidence="1">
    <location>
        <begin position="138"/>
        <end position="154"/>
    </location>
</feature>
<dbReference type="Proteomes" id="UP000313359">
    <property type="component" value="Unassembled WGS sequence"/>
</dbReference>
<feature type="region of interest" description="Disordered" evidence="1">
    <location>
        <begin position="113"/>
        <end position="170"/>
    </location>
</feature>